<proteinExistence type="inferred from homology"/>
<evidence type="ECO:0000256" key="2">
    <source>
        <dbReference type="ARBA" id="ARBA00023015"/>
    </source>
</evidence>
<comment type="similarity">
    <text evidence="1">Belongs to the LysR transcriptional regulatory family.</text>
</comment>
<dbReference type="Pfam" id="PF00126">
    <property type="entry name" value="HTH_1"/>
    <property type="match status" value="1"/>
</dbReference>
<accession>A0A1A5XCH9</accession>
<protein>
    <submittedName>
        <fullName evidence="6">Transcriptional regulator, LysR family</fullName>
    </submittedName>
</protein>
<evidence type="ECO:0000259" key="5">
    <source>
        <dbReference type="PROSITE" id="PS50931"/>
    </source>
</evidence>
<dbReference type="InterPro" id="IPR000847">
    <property type="entry name" value="LysR_HTH_N"/>
</dbReference>
<dbReference type="GO" id="GO:0003700">
    <property type="term" value="F:DNA-binding transcription factor activity"/>
    <property type="evidence" value="ECO:0007669"/>
    <property type="project" value="InterPro"/>
</dbReference>
<dbReference type="EMBL" id="FNZM01000004">
    <property type="protein sequence ID" value="SEJ34050.1"/>
    <property type="molecule type" value="Genomic_DNA"/>
</dbReference>
<dbReference type="CDD" id="cd08414">
    <property type="entry name" value="PBP2_LTTR_aromatics_like"/>
    <property type="match status" value="1"/>
</dbReference>
<evidence type="ECO:0000256" key="1">
    <source>
        <dbReference type="ARBA" id="ARBA00009437"/>
    </source>
</evidence>
<dbReference type="InterPro" id="IPR005119">
    <property type="entry name" value="LysR_subst-bd"/>
</dbReference>
<dbReference type="GO" id="GO:0032993">
    <property type="term" value="C:protein-DNA complex"/>
    <property type="evidence" value="ECO:0007669"/>
    <property type="project" value="TreeGrafter"/>
</dbReference>
<dbReference type="AlphaFoldDB" id="A0A1A5XCH9"/>
<dbReference type="Proteomes" id="UP000183529">
    <property type="component" value="Unassembled WGS sequence"/>
</dbReference>
<dbReference type="PROSITE" id="PS50931">
    <property type="entry name" value="HTH_LYSR"/>
    <property type="match status" value="1"/>
</dbReference>
<name>A0A1A5XCH9_9BURK</name>
<dbReference type="InterPro" id="IPR036390">
    <property type="entry name" value="WH_DNA-bd_sf"/>
</dbReference>
<dbReference type="PANTHER" id="PTHR30346:SF30">
    <property type="entry name" value="SMALL NEUTRAL PROTEASE REGULATORY PROTEIN"/>
    <property type="match status" value="1"/>
</dbReference>
<comment type="caution">
    <text evidence="6">The sequence shown here is derived from an EMBL/GenBank/DDBJ whole genome shotgun (WGS) entry which is preliminary data.</text>
</comment>
<evidence type="ECO:0000256" key="3">
    <source>
        <dbReference type="ARBA" id="ARBA00023125"/>
    </source>
</evidence>
<dbReference type="FunFam" id="1.10.10.10:FF:000001">
    <property type="entry name" value="LysR family transcriptional regulator"/>
    <property type="match status" value="1"/>
</dbReference>
<dbReference type="InterPro" id="IPR036388">
    <property type="entry name" value="WH-like_DNA-bd_sf"/>
</dbReference>
<feature type="domain" description="HTH lysR-type" evidence="5">
    <location>
        <begin position="4"/>
        <end position="61"/>
    </location>
</feature>
<evidence type="ECO:0000256" key="4">
    <source>
        <dbReference type="ARBA" id="ARBA00023163"/>
    </source>
</evidence>
<sequence>MSRLELRHVRAFLSVARHLHFARAAEELDMAPPALTRHVQEAERHLGARLFHRSRTAVSLTAAGEAYLPEAAAALEHLQRGQELAALAARGEVGRIVAGYVSSAVYSGALQRSIGEFRAAWPRVEVSVTEIPMEDVARRLETGLLDVAYVRPPLTLPDTVRVFTLQRDAFVAAVPADSPYAALETLRPADLAEASFAVPEQEFGTLELARRGRFVPRIAARPGGLLAVLACVSVNGWVAVIPDALAGCVSLPGIVYRRIAGKPITSELALVCRRHERAPAVRAFLRLVPKAK</sequence>
<gene>
    <name evidence="6" type="ORF">SAMN05216550_10470</name>
</gene>
<reference evidence="6 7" key="1">
    <citation type="submission" date="2016-10" db="EMBL/GenBank/DDBJ databases">
        <authorList>
            <person name="Varghese N."/>
            <person name="Submissions S."/>
        </authorList>
    </citation>
    <scope>NUCLEOTIDE SEQUENCE [LARGE SCALE GENOMIC DNA]</scope>
    <source>
        <strain evidence="6 7">LMG 22274</strain>
    </source>
</reference>
<dbReference type="OrthoDB" id="5292387at2"/>
<keyword evidence="3" id="KW-0238">DNA-binding</keyword>
<evidence type="ECO:0000313" key="6">
    <source>
        <dbReference type="EMBL" id="SEJ34050.1"/>
    </source>
</evidence>
<dbReference type="Pfam" id="PF03466">
    <property type="entry name" value="LysR_substrate"/>
    <property type="match status" value="1"/>
</dbReference>
<dbReference type="GeneID" id="61303894"/>
<keyword evidence="2" id="KW-0805">Transcription regulation</keyword>
<dbReference type="Gene3D" id="1.10.10.10">
    <property type="entry name" value="Winged helix-like DNA-binding domain superfamily/Winged helix DNA-binding domain"/>
    <property type="match status" value="1"/>
</dbReference>
<keyword evidence="4" id="KW-0804">Transcription</keyword>
<dbReference type="GO" id="GO:0003677">
    <property type="term" value="F:DNA binding"/>
    <property type="evidence" value="ECO:0007669"/>
    <property type="project" value="UniProtKB-KW"/>
</dbReference>
<dbReference type="Gene3D" id="3.40.190.10">
    <property type="entry name" value="Periplasmic binding protein-like II"/>
    <property type="match status" value="2"/>
</dbReference>
<evidence type="ECO:0000313" key="7">
    <source>
        <dbReference type="Proteomes" id="UP000183529"/>
    </source>
</evidence>
<dbReference type="SUPFAM" id="SSF46785">
    <property type="entry name" value="Winged helix' DNA-binding domain"/>
    <property type="match status" value="1"/>
</dbReference>
<dbReference type="RefSeq" id="WP_065060687.1">
    <property type="nucleotide sequence ID" value="NZ_CADFGN010000007.1"/>
</dbReference>
<organism evidence="6 7">
    <name type="scientific">Paraburkholderia tropica</name>
    <dbReference type="NCBI Taxonomy" id="92647"/>
    <lineage>
        <taxon>Bacteria</taxon>
        <taxon>Pseudomonadati</taxon>
        <taxon>Pseudomonadota</taxon>
        <taxon>Betaproteobacteria</taxon>
        <taxon>Burkholderiales</taxon>
        <taxon>Burkholderiaceae</taxon>
        <taxon>Paraburkholderia</taxon>
    </lineage>
</organism>
<dbReference type="SUPFAM" id="SSF53850">
    <property type="entry name" value="Periplasmic binding protein-like II"/>
    <property type="match status" value="1"/>
</dbReference>
<dbReference type="PANTHER" id="PTHR30346">
    <property type="entry name" value="TRANSCRIPTIONAL DUAL REGULATOR HCAR-RELATED"/>
    <property type="match status" value="1"/>
</dbReference>